<keyword evidence="7" id="KW-0325">Glycoprotein</keyword>
<dbReference type="VEuPathDB" id="FungiDB:AeMF1_001616"/>
<feature type="transmembrane region" description="Helical" evidence="9">
    <location>
        <begin position="768"/>
        <end position="790"/>
    </location>
</feature>
<dbReference type="PANTHER" id="PTHR10519">
    <property type="entry name" value="GABA-B RECEPTOR"/>
    <property type="match status" value="1"/>
</dbReference>
<evidence type="ECO:0000259" key="10">
    <source>
        <dbReference type="PROSITE" id="PS50259"/>
    </source>
</evidence>
<keyword evidence="2 9" id="KW-0812">Transmembrane</keyword>
<feature type="transmembrane region" description="Helical" evidence="9">
    <location>
        <begin position="620"/>
        <end position="639"/>
    </location>
</feature>
<organism evidence="11 12">
    <name type="scientific">Aphanomyces euteiches</name>
    <dbReference type="NCBI Taxonomy" id="100861"/>
    <lineage>
        <taxon>Eukaryota</taxon>
        <taxon>Sar</taxon>
        <taxon>Stramenopiles</taxon>
        <taxon>Oomycota</taxon>
        <taxon>Saprolegniomycetes</taxon>
        <taxon>Saprolegniales</taxon>
        <taxon>Verrucalvaceae</taxon>
        <taxon>Aphanomyces</taxon>
    </lineage>
</organism>
<dbReference type="PANTHER" id="PTHR10519:SF20">
    <property type="entry name" value="G-PROTEIN COUPLED RECEPTOR 156-RELATED"/>
    <property type="match status" value="1"/>
</dbReference>
<feature type="transmembrane region" description="Helical" evidence="9">
    <location>
        <begin position="738"/>
        <end position="762"/>
    </location>
</feature>
<evidence type="ECO:0000256" key="3">
    <source>
        <dbReference type="ARBA" id="ARBA00022989"/>
    </source>
</evidence>
<feature type="transmembrane region" description="Helical" evidence="9">
    <location>
        <begin position="581"/>
        <end position="600"/>
    </location>
</feature>
<dbReference type="Proteomes" id="UP000481153">
    <property type="component" value="Unassembled WGS sequence"/>
</dbReference>
<dbReference type="InterPro" id="IPR002455">
    <property type="entry name" value="GPCR3_GABA-B"/>
</dbReference>
<feature type="domain" description="G-protein coupled receptors family 3 profile" evidence="10">
    <location>
        <begin position="545"/>
        <end position="796"/>
    </location>
</feature>
<protein>
    <recommendedName>
        <fullName evidence="10">G-protein coupled receptors family 3 profile domain-containing protein</fullName>
    </recommendedName>
</protein>
<dbReference type="Pfam" id="PF00003">
    <property type="entry name" value="7tm_3"/>
    <property type="match status" value="1"/>
</dbReference>
<dbReference type="GO" id="GO:0038039">
    <property type="term" value="C:G protein-coupled receptor heterodimeric complex"/>
    <property type="evidence" value="ECO:0007669"/>
    <property type="project" value="TreeGrafter"/>
</dbReference>
<feature type="transmembrane region" description="Helical" evidence="9">
    <location>
        <begin position="704"/>
        <end position="726"/>
    </location>
</feature>
<gene>
    <name evidence="11" type="ORF">Ae201684_000304</name>
</gene>
<evidence type="ECO:0000313" key="12">
    <source>
        <dbReference type="Proteomes" id="UP000481153"/>
    </source>
</evidence>
<feature type="transmembrane region" description="Helical" evidence="9">
    <location>
        <begin position="545"/>
        <end position="569"/>
    </location>
</feature>
<keyword evidence="4" id="KW-0297">G-protein coupled receptor</keyword>
<evidence type="ECO:0000313" key="11">
    <source>
        <dbReference type="EMBL" id="KAF0745273.1"/>
    </source>
</evidence>
<comment type="subcellular location">
    <subcellularLocation>
        <location evidence="1">Membrane</location>
        <topology evidence="1">Multi-pass membrane protein</topology>
    </subcellularLocation>
</comment>
<sequence>MQMNDPRLARGFDPSCQLTTPGGVLRGVGERVFPNGTIAVPGRVNDTFVVEVNPRLSHKITSAIMAIIVQEVVGYDVSFYEVPESPYVSERLSTVGRGVCTPTHVNAEVWPTSALSENLDVYINDTTSATVGYNAQSGIYTLKSNVNTALQGNPSGTPPFQRPRSADFWREFVQSDDLINFYSVQNTLNLSRVSKPEFCPDGTLGCKNGCSKNDACTAAEASGKTCLLVAMMAAINDPGYFQAMVSNNNIPAYFCFAGYDGLNQYVLDSMKQNRTIVFYHHEPDLFHRENRGLFTRITFPRGETADVAQSTGTFGELGYGNKTLNPVSEDAPLKPLLKYYSNAVRDNPPLLTAVSNFQITSLDMTYILYTYATVKAMGFSTNPVFDTACYWTQISLYAWRQWTDPLPLCTIDDHMDYTIIQTNKNTSRLINFTWIAPHPDNATLPYQCDGGFLTLPPPLQTTRSVAWLDRHFDTWKVWVNQLPACERIHYNYSIGSCNNKGERFVGFFWLLPRNDLNGSYECSGGVSLPSNVSIPCDYVPFNAPIYSGITALAVIIMISLIGFCVTIVVHRARSVIKRAQWPLLLLIVIGGIVMCAYVLVSAGEPSDAICAARPLLSSGAFSLSFTAVFAKSLRVYVVVNTKASKKIKLTLWRMIEFYTVIVAIDIGIILTSLIFDPPRPTIAISNSTSFDGTIDHVACHASSFIFSAMSIFWKSLVLAAGLYIAVQIRHADEDFQETYWIMASAGVIIFGALLLTPIVYFLDLTATMTFALRSVILLLGTIIVISLMIAPKLHRLRKAIGGTATTYDTSANAATNKLSSHATSDHTDANGLQR</sequence>
<dbReference type="GO" id="GO:0004965">
    <property type="term" value="F:G protein-coupled GABA receptor activity"/>
    <property type="evidence" value="ECO:0007669"/>
    <property type="project" value="InterPro"/>
</dbReference>
<evidence type="ECO:0000256" key="8">
    <source>
        <dbReference type="ARBA" id="ARBA00023224"/>
    </source>
</evidence>
<keyword evidence="8" id="KW-0807">Transducer</keyword>
<keyword evidence="6" id="KW-0675">Receptor</keyword>
<accession>A0A6G0XX06</accession>
<feature type="transmembrane region" description="Helical" evidence="9">
    <location>
        <begin position="651"/>
        <end position="675"/>
    </location>
</feature>
<keyword evidence="12" id="KW-1185">Reference proteome</keyword>
<evidence type="ECO:0000256" key="5">
    <source>
        <dbReference type="ARBA" id="ARBA00023136"/>
    </source>
</evidence>
<evidence type="ECO:0000256" key="1">
    <source>
        <dbReference type="ARBA" id="ARBA00004141"/>
    </source>
</evidence>
<proteinExistence type="predicted"/>
<evidence type="ECO:0000256" key="7">
    <source>
        <dbReference type="ARBA" id="ARBA00023180"/>
    </source>
</evidence>
<evidence type="ECO:0000256" key="2">
    <source>
        <dbReference type="ARBA" id="ARBA00022692"/>
    </source>
</evidence>
<dbReference type="CDD" id="cd15047">
    <property type="entry name" value="7tmC_GABA-B-like"/>
    <property type="match status" value="1"/>
</dbReference>
<reference evidence="11 12" key="1">
    <citation type="submission" date="2019-07" db="EMBL/GenBank/DDBJ databases">
        <title>Genomics analysis of Aphanomyces spp. identifies a new class of oomycete effector associated with host adaptation.</title>
        <authorList>
            <person name="Gaulin E."/>
        </authorList>
    </citation>
    <scope>NUCLEOTIDE SEQUENCE [LARGE SCALE GENOMIC DNA]</scope>
    <source>
        <strain evidence="11 12">ATCC 201684</strain>
    </source>
</reference>
<dbReference type="InterPro" id="IPR017978">
    <property type="entry name" value="GPCR_3_C"/>
</dbReference>
<evidence type="ECO:0000256" key="6">
    <source>
        <dbReference type="ARBA" id="ARBA00023170"/>
    </source>
</evidence>
<evidence type="ECO:0000256" key="9">
    <source>
        <dbReference type="SAM" id="Phobius"/>
    </source>
</evidence>
<dbReference type="EMBL" id="VJMJ01000002">
    <property type="protein sequence ID" value="KAF0745273.1"/>
    <property type="molecule type" value="Genomic_DNA"/>
</dbReference>
<name>A0A6G0XX06_9STRA</name>
<comment type="caution">
    <text evidence="11">The sequence shown here is derived from an EMBL/GenBank/DDBJ whole genome shotgun (WGS) entry which is preliminary data.</text>
</comment>
<evidence type="ECO:0000256" key="4">
    <source>
        <dbReference type="ARBA" id="ARBA00023040"/>
    </source>
</evidence>
<dbReference type="AlphaFoldDB" id="A0A6G0XX06"/>
<dbReference type="PROSITE" id="PS50259">
    <property type="entry name" value="G_PROTEIN_RECEP_F3_4"/>
    <property type="match status" value="1"/>
</dbReference>
<keyword evidence="3 9" id="KW-1133">Transmembrane helix</keyword>
<keyword evidence="5 9" id="KW-0472">Membrane</keyword>